<reference evidence="3 4" key="1">
    <citation type="submission" date="2020-06" db="EMBL/GenBank/DDBJ databases">
        <title>Description of novel acetic acid bacteria.</title>
        <authorList>
            <person name="Sombolestani A."/>
        </authorList>
    </citation>
    <scope>NUCLEOTIDE SEQUENCE [LARGE SCALE GENOMIC DNA]</scope>
    <source>
        <strain evidence="3 4">LMG 26838</strain>
    </source>
</reference>
<feature type="non-terminal residue" evidence="3">
    <location>
        <position position="63"/>
    </location>
</feature>
<dbReference type="EMBL" id="JABXXQ010000857">
    <property type="protein sequence ID" value="NVN32440.1"/>
    <property type="molecule type" value="Genomic_DNA"/>
</dbReference>
<gene>
    <name evidence="3" type="ORF">HUK83_19110</name>
</gene>
<accession>A0A850NVU4</accession>
<evidence type="ECO:0000256" key="2">
    <source>
        <dbReference type="SAM" id="Phobius"/>
    </source>
</evidence>
<sequence>MSTDSGQTAPDPSHPPPHHRTHHLWPMLLGGVVVLVALGGGYLAGAGIVSFERAPPPAPDPTV</sequence>
<comment type="caution">
    <text evidence="3">The sequence shown here is derived from an EMBL/GenBank/DDBJ whole genome shotgun (WGS) entry which is preliminary data.</text>
</comment>
<evidence type="ECO:0000256" key="1">
    <source>
        <dbReference type="SAM" id="MobiDB-lite"/>
    </source>
</evidence>
<proteinExistence type="predicted"/>
<evidence type="ECO:0000313" key="4">
    <source>
        <dbReference type="Proteomes" id="UP000565205"/>
    </source>
</evidence>
<name>A0A850NVU4_9PROT</name>
<evidence type="ECO:0000313" key="3">
    <source>
        <dbReference type="EMBL" id="NVN32440.1"/>
    </source>
</evidence>
<keyword evidence="2" id="KW-0812">Transmembrane</keyword>
<dbReference type="RefSeq" id="WP_218062251.1">
    <property type="nucleotide sequence ID" value="NZ_JABXXQ010000857.1"/>
</dbReference>
<feature type="transmembrane region" description="Helical" evidence="2">
    <location>
        <begin position="24"/>
        <end position="44"/>
    </location>
</feature>
<keyword evidence="2" id="KW-1133">Transmembrane helix</keyword>
<organism evidence="3 4">
    <name type="scientific">Endobacter medicaginis</name>
    <dbReference type="NCBI Taxonomy" id="1181271"/>
    <lineage>
        <taxon>Bacteria</taxon>
        <taxon>Pseudomonadati</taxon>
        <taxon>Pseudomonadota</taxon>
        <taxon>Alphaproteobacteria</taxon>
        <taxon>Acetobacterales</taxon>
        <taxon>Acetobacteraceae</taxon>
        <taxon>Endobacter</taxon>
    </lineage>
</organism>
<feature type="region of interest" description="Disordered" evidence="1">
    <location>
        <begin position="1"/>
        <end position="23"/>
    </location>
</feature>
<keyword evidence="2" id="KW-0472">Membrane</keyword>
<protein>
    <submittedName>
        <fullName evidence="3">Uncharacterized protein</fullName>
    </submittedName>
</protein>
<dbReference type="Proteomes" id="UP000565205">
    <property type="component" value="Unassembled WGS sequence"/>
</dbReference>
<dbReference type="AlphaFoldDB" id="A0A850NVU4"/>